<dbReference type="AlphaFoldDB" id="A0A830GTS8"/>
<protein>
    <submittedName>
        <fullName evidence="1">Uncharacterized protein</fullName>
    </submittedName>
</protein>
<reference evidence="1" key="2">
    <citation type="submission" date="2020-09" db="EMBL/GenBank/DDBJ databases">
        <authorList>
            <person name="Sun Q."/>
            <person name="Ohkuma M."/>
        </authorList>
    </citation>
    <scope>NUCLEOTIDE SEQUENCE</scope>
    <source>
        <strain evidence="1">JCM 10088</strain>
    </source>
</reference>
<comment type="caution">
    <text evidence="1">The sequence shown here is derived from an EMBL/GenBank/DDBJ whole genome shotgun (WGS) entry which is preliminary data.</text>
</comment>
<sequence length="53" mass="6317">MAIGNPKVFDKVKRRIKILQRSLSRKKKGSRNYEKTRKKLVKTHEYVKNLMGD</sequence>
<accession>A0A830GTS8</accession>
<keyword evidence="2" id="KW-1185">Reference proteome</keyword>
<organism evidence="1 2">
    <name type="scientific">Thermocladium modestius</name>
    <dbReference type="NCBI Taxonomy" id="62609"/>
    <lineage>
        <taxon>Archaea</taxon>
        <taxon>Thermoproteota</taxon>
        <taxon>Thermoprotei</taxon>
        <taxon>Thermoproteales</taxon>
        <taxon>Thermoproteaceae</taxon>
        <taxon>Thermocladium</taxon>
    </lineage>
</organism>
<proteinExistence type="predicted"/>
<name>A0A830GTS8_9CREN</name>
<reference evidence="1" key="1">
    <citation type="journal article" date="2014" name="Int. J. Syst. Evol. Microbiol.">
        <title>Complete genome sequence of Corynebacterium casei LMG S-19264T (=DSM 44701T), isolated from a smear-ripened cheese.</title>
        <authorList>
            <consortium name="US DOE Joint Genome Institute (JGI-PGF)"/>
            <person name="Walter F."/>
            <person name="Albersmeier A."/>
            <person name="Kalinowski J."/>
            <person name="Ruckert C."/>
        </authorList>
    </citation>
    <scope>NUCLEOTIDE SEQUENCE</scope>
    <source>
        <strain evidence="1">JCM 10088</strain>
    </source>
</reference>
<dbReference type="Proteomes" id="UP000610960">
    <property type="component" value="Unassembled WGS sequence"/>
</dbReference>
<dbReference type="EMBL" id="BMNL01000001">
    <property type="protein sequence ID" value="GGP19270.1"/>
    <property type="molecule type" value="Genomic_DNA"/>
</dbReference>
<gene>
    <name evidence="1" type="ORF">GCM10007981_02280</name>
</gene>
<evidence type="ECO:0000313" key="2">
    <source>
        <dbReference type="Proteomes" id="UP000610960"/>
    </source>
</evidence>
<evidence type="ECO:0000313" key="1">
    <source>
        <dbReference type="EMBL" id="GGP19270.1"/>
    </source>
</evidence>